<dbReference type="EMBL" id="FNQN01000001">
    <property type="protein sequence ID" value="SDZ77910.1"/>
    <property type="molecule type" value="Genomic_DNA"/>
</dbReference>
<dbReference type="RefSeq" id="WP_092344132.1">
    <property type="nucleotide sequence ID" value="NZ_FNQN01000001.1"/>
</dbReference>
<evidence type="ECO:0000256" key="6">
    <source>
        <dbReference type="ARBA" id="ARBA00022519"/>
    </source>
</evidence>
<evidence type="ECO:0000256" key="1">
    <source>
        <dbReference type="ARBA" id="ARBA00004383"/>
    </source>
</evidence>
<keyword evidence="11" id="KW-0472">Membrane</keyword>
<comment type="similarity">
    <text evidence="2">Belongs to the TonB family.</text>
</comment>
<gene>
    <name evidence="15" type="ORF">SAMN05660420_00266</name>
</gene>
<dbReference type="Proteomes" id="UP000199409">
    <property type="component" value="Unassembled WGS sequence"/>
</dbReference>
<evidence type="ECO:0000256" key="5">
    <source>
        <dbReference type="ARBA" id="ARBA00022475"/>
    </source>
</evidence>
<dbReference type="GO" id="GO:0015891">
    <property type="term" value="P:siderophore transport"/>
    <property type="evidence" value="ECO:0007669"/>
    <property type="project" value="InterPro"/>
</dbReference>
<evidence type="ECO:0000256" key="12">
    <source>
        <dbReference type="ARBA" id="ARBA00025849"/>
    </source>
</evidence>
<feature type="domain" description="TonB C-terminal" evidence="14">
    <location>
        <begin position="123"/>
        <end position="214"/>
    </location>
</feature>
<dbReference type="PANTHER" id="PTHR33446:SF8">
    <property type="entry name" value="PROTEIN TONB"/>
    <property type="match status" value="1"/>
</dbReference>
<evidence type="ECO:0000256" key="2">
    <source>
        <dbReference type="ARBA" id="ARBA00006555"/>
    </source>
</evidence>
<dbReference type="InterPro" id="IPR051045">
    <property type="entry name" value="TonB-dependent_transducer"/>
</dbReference>
<dbReference type="PRINTS" id="PR01374">
    <property type="entry name" value="TONBPROTEIN"/>
</dbReference>
<dbReference type="SUPFAM" id="SSF74653">
    <property type="entry name" value="TolA/TonB C-terminal domain"/>
    <property type="match status" value="1"/>
</dbReference>
<feature type="region of interest" description="Disordered" evidence="13">
    <location>
        <begin position="50"/>
        <end position="89"/>
    </location>
</feature>
<evidence type="ECO:0000256" key="3">
    <source>
        <dbReference type="ARBA" id="ARBA00022362"/>
    </source>
</evidence>
<name>A0A1H3VT15_9BACT</name>
<dbReference type="OrthoDB" id="9810145at2"/>
<dbReference type="InterPro" id="IPR003538">
    <property type="entry name" value="TonB"/>
</dbReference>
<sequence length="214" mass="23976">MGATPKSVILASFVLALLVCFCLFALIPQLAQHDTPRKLPVRRTAAQLYVEPPPEPEKPPEPQQPKVEKQQLQQTPQPQIAPKPRLLQPPEFDFRPPDINIQMATGVVPVPPADLSGIYQANDLDCPPSINFHVKPIYPYRAKRMNITGYVKIQFDVGRDGHVGTMKILESVPPGVFDDAVLQVVQKWRFQPGEIMGDQVATRMVKKIVFNLED</sequence>
<proteinExistence type="inferred from homology"/>
<keyword evidence="10" id="KW-1133">Transmembrane helix</keyword>
<evidence type="ECO:0000256" key="11">
    <source>
        <dbReference type="ARBA" id="ARBA00023136"/>
    </source>
</evidence>
<dbReference type="Pfam" id="PF03544">
    <property type="entry name" value="TonB_C"/>
    <property type="match status" value="1"/>
</dbReference>
<dbReference type="GO" id="GO:0031992">
    <property type="term" value="F:energy transducer activity"/>
    <property type="evidence" value="ECO:0007669"/>
    <property type="project" value="InterPro"/>
</dbReference>
<dbReference type="Gene3D" id="3.30.2420.10">
    <property type="entry name" value="TonB"/>
    <property type="match status" value="1"/>
</dbReference>
<dbReference type="GO" id="GO:0055085">
    <property type="term" value="P:transmembrane transport"/>
    <property type="evidence" value="ECO:0007669"/>
    <property type="project" value="InterPro"/>
</dbReference>
<dbReference type="GO" id="GO:0030288">
    <property type="term" value="C:outer membrane-bounded periplasmic space"/>
    <property type="evidence" value="ECO:0007669"/>
    <property type="project" value="InterPro"/>
</dbReference>
<dbReference type="GO" id="GO:0098797">
    <property type="term" value="C:plasma membrane protein complex"/>
    <property type="evidence" value="ECO:0007669"/>
    <property type="project" value="TreeGrafter"/>
</dbReference>
<evidence type="ECO:0000256" key="9">
    <source>
        <dbReference type="ARBA" id="ARBA00022927"/>
    </source>
</evidence>
<keyword evidence="6" id="KW-0997">Cell inner membrane</keyword>
<comment type="subcellular location">
    <subcellularLocation>
        <location evidence="1">Cell inner membrane</location>
        <topology evidence="1">Single-pass membrane protein</topology>
        <orientation evidence="1">Periplasmic side</orientation>
    </subcellularLocation>
</comment>
<keyword evidence="4" id="KW-0813">Transport</keyword>
<evidence type="ECO:0000313" key="15">
    <source>
        <dbReference type="EMBL" id="SDZ77910.1"/>
    </source>
</evidence>
<keyword evidence="7" id="KW-0812">Transmembrane</keyword>
<dbReference type="InterPro" id="IPR037682">
    <property type="entry name" value="TonB_C"/>
</dbReference>
<dbReference type="InterPro" id="IPR006260">
    <property type="entry name" value="TonB/TolA_C"/>
</dbReference>
<evidence type="ECO:0000313" key="16">
    <source>
        <dbReference type="Proteomes" id="UP000199409"/>
    </source>
</evidence>
<organism evidence="15 16">
    <name type="scientific">Desulfuromusa kysingii</name>
    <dbReference type="NCBI Taxonomy" id="37625"/>
    <lineage>
        <taxon>Bacteria</taxon>
        <taxon>Pseudomonadati</taxon>
        <taxon>Thermodesulfobacteriota</taxon>
        <taxon>Desulfuromonadia</taxon>
        <taxon>Desulfuromonadales</taxon>
        <taxon>Geopsychrobacteraceae</taxon>
        <taxon>Desulfuromusa</taxon>
    </lineage>
</organism>
<dbReference type="AlphaFoldDB" id="A0A1H3VT15"/>
<dbReference type="NCBIfam" id="TIGR01352">
    <property type="entry name" value="tonB_Cterm"/>
    <property type="match status" value="1"/>
</dbReference>
<reference evidence="15 16" key="1">
    <citation type="submission" date="2016-10" db="EMBL/GenBank/DDBJ databases">
        <authorList>
            <person name="de Groot N.N."/>
        </authorList>
    </citation>
    <scope>NUCLEOTIDE SEQUENCE [LARGE SCALE GENOMIC DNA]</scope>
    <source>
        <strain evidence="15 16">DSM 7343</strain>
    </source>
</reference>
<keyword evidence="5" id="KW-1003">Cell membrane</keyword>
<evidence type="ECO:0000259" key="14">
    <source>
        <dbReference type="PROSITE" id="PS52015"/>
    </source>
</evidence>
<evidence type="ECO:0000256" key="8">
    <source>
        <dbReference type="ARBA" id="ARBA00022737"/>
    </source>
</evidence>
<comment type="subunit">
    <text evidence="12">Homodimer. Forms a complex with the accessory proteins ExbB and ExbD.</text>
</comment>
<protein>
    <recommendedName>
        <fullName evidence="3">Protein TonB</fullName>
    </recommendedName>
</protein>
<evidence type="ECO:0000256" key="4">
    <source>
        <dbReference type="ARBA" id="ARBA00022448"/>
    </source>
</evidence>
<dbReference type="PROSITE" id="PS52015">
    <property type="entry name" value="TONB_CTD"/>
    <property type="match status" value="1"/>
</dbReference>
<evidence type="ECO:0000256" key="10">
    <source>
        <dbReference type="ARBA" id="ARBA00022989"/>
    </source>
</evidence>
<keyword evidence="8" id="KW-0677">Repeat</keyword>
<keyword evidence="16" id="KW-1185">Reference proteome</keyword>
<evidence type="ECO:0000256" key="13">
    <source>
        <dbReference type="SAM" id="MobiDB-lite"/>
    </source>
</evidence>
<evidence type="ECO:0000256" key="7">
    <source>
        <dbReference type="ARBA" id="ARBA00022692"/>
    </source>
</evidence>
<dbReference type="PANTHER" id="PTHR33446">
    <property type="entry name" value="PROTEIN TONB-RELATED"/>
    <property type="match status" value="1"/>
</dbReference>
<dbReference type="STRING" id="37625.SAMN05660420_00266"/>
<dbReference type="GO" id="GO:0015031">
    <property type="term" value="P:protein transport"/>
    <property type="evidence" value="ECO:0007669"/>
    <property type="project" value="UniProtKB-KW"/>
</dbReference>
<keyword evidence="9" id="KW-0653">Protein transport</keyword>
<accession>A0A1H3VT15</accession>